<comment type="similarity">
    <text evidence="2">Belongs to the Mediator complex subunit 10 family.</text>
</comment>
<dbReference type="InterPro" id="IPR019145">
    <property type="entry name" value="Mediator_Med10"/>
</dbReference>
<dbReference type="InterPro" id="IPR000581">
    <property type="entry name" value="ILV_EDD_N"/>
</dbReference>
<dbReference type="EMBL" id="JQGA01000244">
    <property type="protein sequence ID" value="KGO76464.1"/>
    <property type="molecule type" value="Genomic_DNA"/>
</dbReference>
<proteinExistence type="inferred from homology"/>
<comment type="caution">
    <text evidence="13">The sequence shown here is derived from an EMBL/GenBank/DDBJ whole genome shotgun (WGS) entry which is preliminary data.</text>
</comment>
<feature type="compositionally biased region" description="Basic and acidic residues" evidence="11">
    <location>
        <begin position="259"/>
        <end position="272"/>
    </location>
</feature>
<dbReference type="GO" id="GO:0006351">
    <property type="term" value="P:DNA-templated transcription"/>
    <property type="evidence" value="ECO:0007669"/>
    <property type="project" value="InterPro"/>
</dbReference>
<evidence type="ECO:0000256" key="10">
    <source>
        <dbReference type="ARBA" id="ARBA00023242"/>
    </source>
</evidence>
<dbReference type="NCBIfam" id="NF009560">
    <property type="entry name" value="PRK13017.1"/>
    <property type="match status" value="1"/>
</dbReference>
<reference evidence="13 14" key="1">
    <citation type="journal article" date="2015" name="Mol. Plant Microbe Interact.">
        <title>Genome, transcriptome, and functional analyses of Penicillium expansum provide new insights into secondary metabolism and pathogenicity.</title>
        <authorList>
            <person name="Ballester A.R."/>
            <person name="Marcet-Houben M."/>
            <person name="Levin E."/>
            <person name="Sela N."/>
            <person name="Selma-Lazaro C."/>
            <person name="Carmona L."/>
            <person name="Wisniewski M."/>
            <person name="Droby S."/>
            <person name="Gonzalez-Candelas L."/>
            <person name="Gabaldon T."/>
        </authorList>
    </citation>
    <scope>NUCLEOTIDE SEQUENCE [LARGE SCALE GENOMIC DNA]</scope>
    <source>
        <strain evidence="13 14">PHI-1</strain>
    </source>
</reference>
<keyword evidence="9" id="KW-0456">Lyase</keyword>
<dbReference type="GO" id="GO:0006357">
    <property type="term" value="P:regulation of transcription by RNA polymerase II"/>
    <property type="evidence" value="ECO:0007669"/>
    <property type="project" value="InterPro"/>
</dbReference>
<dbReference type="InterPro" id="IPR056740">
    <property type="entry name" value="ILV_EDD_C"/>
</dbReference>
<comment type="similarity">
    <text evidence="3">Belongs to the IlvD/Edd family.</text>
</comment>
<evidence type="ECO:0000256" key="1">
    <source>
        <dbReference type="ARBA" id="ARBA00004123"/>
    </source>
</evidence>
<evidence type="ECO:0000256" key="2">
    <source>
        <dbReference type="ARBA" id="ARBA00005389"/>
    </source>
</evidence>
<dbReference type="Pfam" id="PF24877">
    <property type="entry name" value="ILV_EDD_C"/>
    <property type="match status" value="1"/>
</dbReference>
<dbReference type="PANTHER" id="PTHR43183">
    <property type="entry name" value="HYPOTHETICAL DIHYDROXYACID DEHYDRATASE (EUROFUNG)-RELATED"/>
    <property type="match status" value="1"/>
</dbReference>
<accession>A0A0A2L906</accession>
<dbReference type="InterPro" id="IPR037237">
    <property type="entry name" value="IlvD/EDD_N"/>
</dbReference>
<evidence type="ECO:0000256" key="3">
    <source>
        <dbReference type="ARBA" id="ARBA00006486"/>
    </source>
</evidence>
<keyword evidence="4" id="KW-0479">Metal-binding</keyword>
<dbReference type="InterPro" id="IPR020558">
    <property type="entry name" value="DiOHA_6PGluconate_deHydtase_CS"/>
</dbReference>
<dbReference type="Proteomes" id="UP000030104">
    <property type="component" value="Unassembled WGS sequence"/>
</dbReference>
<dbReference type="STRING" id="40296.A0A0A2L906"/>
<evidence type="ECO:0000256" key="6">
    <source>
        <dbReference type="ARBA" id="ARBA00023014"/>
    </source>
</evidence>
<dbReference type="GO" id="GO:0051536">
    <property type="term" value="F:iron-sulfur cluster binding"/>
    <property type="evidence" value="ECO:0007669"/>
    <property type="project" value="UniProtKB-KW"/>
</dbReference>
<evidence type="ECO:0000256" key="7">
    <source>
        <dbReference type="ARBA" id="ARBA00023015"/>
    </source>
</evidence>
<feature type="region of interest" description="Disordered" evidence="11">
    <location>
        <begin position="209"/>
        <end position="291"/>
    </location>
</feature>
<dbReference type="Pfam" id="PF00920">
    <property type="entry name" value="ILVD_EDD_N"/>
    <property type="match status" value="1"/>
</dbReference>
<feature type="compositionally biased region" description="Polar residues" evidence="11">
    <location>
        <begin position="249"/>
        <end position="258"/>
    </location>
</feature>
<keyword evidence="14" id="KW-1185">Reference proteome</keyword>
<sequence>MAPVTLKTVDGKLGPADDLKDVIQHLFEIQSAVHGYLGPETQQELVRKIKNLTVALSTLSTHTQLPPTQENQPDTNTDPSNPSLASIQLPPEIIDYVDSARNPDIYTREFVELVQRGNQDLHGKREAFASFRDVLAREMRSAMPECRGEVDRVVAATGGAVDGPDEFPDLMEHNADSKEPIGGSVPTNHRIAELEQENEILRQKCAQLRGSKTTSAGKVQSEPDHSATSENTPFTALPFSRIAGIGLSRNDSPSTSTRDASHPEVPENDRRNTSLYHGPTSTVYDDTSPSHRQLEPLNLAAGKLDFDGIDPEIGMHLLSMYWSRQLYTAQIIYRPAFMRDMACEGPYFSKLLLNAIFFVVSKHCDRPELRSDPNDITTAGWKFRQRFTQLLRDCFDKSEITTLQALLIMSNALFSRCDERSLSWLYAGNAFNMFIDLGLHVLPAVDSIPAEELEIRKRVLWGAYLIDKIQCLFQGRPPLLNRVNLRASLDFLDDYDDLEPFQDITYKATKPRGVVPSLNVSLLTSLCDLTTIVERVLREIYSESRESNFVHRANISEEIKSQLRTWRQNLPLRLDYLSFPDQAVLLPQSACLLALFNVLIILVHRPLIIGHDGVINSTTAHESVNACTAAANQIVQILHDYSQHFSLSSAPYMLSYATYISATIHARIVAQKGSNSTVFQSLLLCRNILVEHKRLYSAAEKARENLDKLISHLGISTADENLRSGSPRSSGNNLLNEHILMEESMNIAREPGVADRALEFGSSLLSLELSDLDLEAIAQGFQVDVESHSFWNSLALRRRNQELETRLRVTSEADNAQATVKQPGRTLRSSAWFDCRSNPGMTAIYMERYFNYGITKEELMSGKPMIGIAQTGSDLAPCNRHHIELSKRVREGIRTAGGIPFEFPTHPIQETSRRPTATLDRNLAYLGLVEILTGYFLDGVVLLTGCDKTTPACLMAAATMNIPAICMNVGPMLNGYSKGALTGAGTVLWHGRELFATGDIDEHEFMDYIGRGTPSVGHCNTMGTASTMNALAESLGMALPGSAAIPAAYRHRAQCAYETGKRIVEMVEADRKPCDLMTREAFENAIVANAAIGGSTNAPIHINAIAQHAGVDVSMDDWDTLGSTIPLLLNMQPSGEYLGEEYYRAGGLPAIMAELLDQGKLHGDVLTCNGKTLAENVRGKHTWDRRVIKPYDDPLMKDAGFAHLKGNLFDSAIMKTCVISPAFRNRYLSNPDDPEAFEGSVVVFDGPEDYEHRLENTPHIDEKTILVMRGVGPIGYPGAAEVVNMHPPGRLLKEGIDGLFCIGDGRQSGTSGSPSILNASPEAAAGGNLAILKDGDRLRIDLRKRRVDILITDDEIEERRKALGTEGYPIAPSGTPWQEIFRQETDQLSNGMVLRKAVKYQRLAQEGQPLRHNH</sequence>
<dbReference type="PROSITE" id="PS00886">
    <property type="entry name" value="ILVD_EDD_1"/>
    <property type="match status" value="1"/>
</dbReference>
<dbReference type="GO" id="GO:0016592">
    <property type="term" value="C:mediator complex"/>
    <property type="evidence" value="ECO:0007669"/>
    <property type="project" value="InterPro"/>
</dbReference>
<keyword evidence="8" id="KW-0804">Transcription</keyword>
<keyword evidence="10" id="KW-0539">Nucleus</keyword>
<dbReference type="InterPro" id="IPR042096">
    <property type="entry name" value="Dihydro-acid_dehy_C"/>
</dbReference>
<evidence type="ECO:0000313" key="14">
    <source>
        <dbReference type="Proteomes" id="UP000030104"/>
    </source>
</evidence>
<dbReference type="PANTHER" id="PTHR43183:SF1">
    <property type="entry name" value="HYPOTHETICAL DIHYDROXY-ACID DEHYDRATASE (EUROFUNG)-RELATED"/>
    <property type="match status" value="1"/>
</dbReference>
<dbReference type="NCBIfam" id="NF004784">
    <property type="entry name" value="PRK06131.1"/>
    <property type="match status" value="1"/>
</dbReference>
<gene>
    <name evidence="13" type="ORF">PITC_088780</name>
</gene>
<feature type="compositionally biased region" description="Polar residues" evidence="11">
    <location>
        <begin position="273"/>
        <end position="287"/>
    </location>
</feature>
<dbReference type="Pfam" id="PF09748">
    <property type="entry name" value="Med10"/>
    <property type="match status" value="1"/>
</dbReference>
<dbReference type="OrthoDB" id="3851628at2759"/>
<dbReference type="GO" id="GO:0003712">
    <property type="term" value="F:transcription coregulator activity"/>
    <property type="evidence" value="ECO:0007669"/>
    <property type="project" value="InterPro"/>
</dbReference>
<dbReference type="SUPFAM" id="SSF143975">
    <property type="entry name" value="IlvD/EDD N-terminal domain-like"/>
    <property type="match status" value="1"/>
</dbReference>
<dbReference type="Gene3D" id="3.50.30.80">
    <property type="entry name" value="IlvD/EDD C-terminal domain-like"/>
    <property type="match status" value="1"/>
</dbReference>
<keyword evidence="7" id="KW-0805">Transcription regulation</keyword>
<evidence type="ECO:0000256" key="9">
    <source>
        <dbReference type="ARBA" id="ARBA00023239"/>
    </source>
</evidence>
<protein>
    <submittedName>
        <fullName evidence="13">Dihydroxy-acid/6-phosphogluconate dehydratase</fullName>
    </submittedName>
</protein>
<feature type="domain" description="Xylanolytic transcriptional activator regulatory" evidence="12">
    <location>
        <begin position="423"/>
        <end position="498"/>
    </location>
</feature>
<dbReference type="InterPro" id="IPR052352">
    <property type="entry name" value="Sugar_Degrad_Dehydratases"/>
</dbReference>
<comment type="subcellular location">
    <subcellularLocation>
        <location evidence="1">Nucleus</location>
    </subcellularLocation>
</comment>
<dbReference type="CDD" id="cd12148">
    <property type="entry name" value="fungal_TF_MHR"/>
    <property type="match status" value="1"/>
</dbReference>
<dbReference type="SUPFAM" id="SSF52016">
    <property type="entry name" value="LeuD/IlvD-like"/>
    <property type="match status" value="1"/>
</dbReference>
<evidence type="ECO:0000259" key="12">
    <source>
        <dbReference type="SMART" id="SM00906"/>
    </source>
</evidence>
<dbReference type="InterPro" id="IPR007219">
    <property type="entry name" value="XnlR_reg_dom"/>
</dbReference>
<organism evidence="13 14">
    <name type="scientific">Penicillium italicum</name>
    <name type="common">Blue mold</name>
    <dbReference type="NCBI Taxonomy" id="40296"/>
    <lineage>
        <taxon>Eukaryota</taxon>
        <taxon>Fungi</taxon>
        <taxon>Dikarya</taxon>
        <taxon>Ascomycota</taxon>
        <taxon>Pezizomycotina</taxon>
        <taxon>Eurotiomycetes</taxon>
        <taxon>Eurotiomycetidae</taxon>
        <taxon>Eurotiales</taxon>
        <taxon>Aspergillaceae</taxon>
        <taxon>Penicillium</taxon>
    </lineage>
</organism>
<dbReference type="SMART" id="SM00906">
    <property type="entry name" value="Fungal_trans"/>
    <property type="match status" value="1"/>
</dbReference>
<keyword evidence="5" id="KW-0408">Iron</keyword>
<dbReference type="HOGENOM" id="CLU_253470_0_0_1"/>
<feature type="region of interest" description="Disordered" evidence="11">
    <location>
        <begin position="61"/>
        <end position="85"/>
    </location>
</feature>
<evidence type="ECO:0000256" key="11">
    <source>
        <dbReference type="SAM" id="MobiDB-lite"/>
    </source>
</evidence>
<evidence type="ECO:0000256" key="8">
    <source>
        <dbReference type="ARBA" id="ARBA00023163"/>
    </source>
</evidence>
<dbReference type="PhylomeDB" id="A0A0A2L906"/>
<evidence type="ECO:0000313" key="13">
    <source>
        <dbReference type="EMBL" id="KGO76464.1"/>
    </source>
</evidence>
<name>A0A0A2L906_PENIT</name>
<dbReference type="Pfam" id="PF04082">
    <property type="entry name" value="Fungal_trans"/>
    <property type="match status" value="1"/>
</dbReference>
<evidence type="ECO:0000256" key="5">
    <source>
        <dbReference type="ARBA" id="ARBA00023004"/>
    </source>
</evidence>
<dbReference type="GO" id="GO:0008270">
    <property type="term" value="F:zinc ion binding"/>
    <property type="evidence" value="ECO:0007669"/>
    <property type="project" value="InterPro"/>
</dbReference>
<evidence type="ECO:0000256" key="4">
    <source>
        <dbReference type="ARBA" id="ARBA00022723"/>
    </source>
</evidence>
<dbReference type="GO" id="GO:0003677">
    <property type="term" value="F:DNA binding"/>
    <property type="evidence" value="ECO:0007669"/>
    <property type="project" value="InterPro"/>
</dbReference>
<dbReference type="GO" id="GO:0016836">
    <property type="term" value="F:hydro-lyase activity"/>
    <property type="evidence" value="ECO:0007669"/>
    <property type="project" value="UniProtKB-ARBA"/>
</dbReference>
<dbReference type="OMA" id="MNIAREP"/>
<keyword evidence="6" id="KW-0411">Iron-sulfur</keyword>